<sequence length="69" mass="7875">MNEVLTVEMQIAARARKYPGDALTNLHDFIDSSLLHDCFDSLNKKGASGVDGEKWTDYNKQRNERIPSY</sequence>
<proteinExistence type="predicted"/>
<dbReference type="Proteomes" id="UP000812961">
    <property type="component" value="Unassembled WGS sequence"/>
</dbReference>
<reference evidence="1 2" key="1">
    <citation type="submission" date="2021-08" db="EMBL/GenBank/DDBJ databases">
        <title>The genome sequence of Chitinophaga sp. B61.</title>
        <authorList>
            <person name="Zhang X."/>
        </authorList>
    </citation>
    <scope>NUCLEOTIDE SEQUENCE [LARGE SCALE GENOMIC DNA]</scope>
    <source>
        <strain evidence="1 2">B61</strain>
    </source>
</reference>
<dbReference type="RefSeq" id="WP_220253220.1">
    <property type="nucleotide sequence ID" value="NZ_JAICCF010000005.1"/>
</dbReference>
<comment type="caution">
    <text evidence="1">The sequence shown here is derived from an EMBL/GenBank/DDBJ whole genome shotgun (WGS) entry which is preliminary data.</text>
</comment>
<accession>A0ABS7GJM4</accession>
<organism evidence="1 2">
    <name type="scientific">Chitinophaga rhizophila</name>
    <dbReference type="NCBI Taxonomy" id="2866212"/>
    <lineage>
        <taxon>Bacteria</taxon>
        <taxon>Pseudomonadati</taxon>
        <taxon>Bacteroidota</taxon>
        <taxon>Chitinophagia</taxon>
        <taxon>Chitinophagales</taxon>
        <taxon>Chitinophagaceae</taxon>
        <taxon>Chitinophaga</taxon>
    </lineage>
</organism>
<protein>
    <recommendedName>
        <fullName evidence="3">Reverse transcriptase (RNA-dependent DNA polymerase)</fullName>
    </recommendedName>
</protein>
<name>A0ABS7GJM4_9BACT</name>
<gene>
    <name evidence="1" type="ORF">K1Y79_26430</name>
</gene>
<keyword evidence="2" id="KW-1185">Reference proteome</keyword>
<evidence type="ECO:0000313" key="1">
    <source>
        <dbReference type="EMBL" id="MBW8687904.1"/>
    </source>
</evidence>
<evidence type="ECO:0008006" key="3">
    <source>
        <dbReference type="Google" id="ProtNLM"/>
    </source>
</evidence>
<evidence type="ECO:0000313" key="2">
    <source>
        <dbReference type="Proteomes" id="UP000812961"/>
    </source>
</evidence>
<dbReference type="EMBL" id="JAICCF010000005">
    <property type="protein sequence ID" value="MBW8687904.1"/>
    <property type="molecule type" value="Genomic_DNA"/>
</dbReference>